<reference evidence="2" key="1">
    <citation type="submission" date="2017-10" db="EMBL/GenBank/DDBJ databases">
        <title>Rapid genome shrinkage in a self-fertile nematode reveals novel sperm competition proteins.</title>
        <authorList>
            <person name="Yin D."/>
            <person name="Schwarz E.M."/>
            <person name="Thomas C.G."/>
            <person name="Felde R.L."/>
            <person name="Korf I.F."/>
            <person name="Cutter A.D."/>
            <person name="Schartner C.M."/>
            <person name="Ralston E.J."/>
            <person name="Meyer B.J."/>
            <person name="Haag E.S."/>
        </authorList>
    </citation>
    <scope>NUCLEOTIDE SEQUENCE [LARGE SCALE GENOMIC DNA]</scope>
    <source>
        <strain evidence="2">JU1422</strain>
    </source>
</reference>
<name>A0A2G5T3T8_9PELO</name>
<organism evidence="1 2">
    <name type="scientific">Caenorhabditis nigoni</name>
    <dbReference type="NCBI Taxonomy" id="1611254"/>
    <lineage>
        <taxon>Eukaryota</taxon>
        <taxon>Metazoa</taxon>
        <taxon>Ecdysozoa</taxon>
        <taxon>Nematoda</taxon>
        <taxon>Chromadorea</taxon>
        <taxon>Rhabditida</taxon>
        <taxon>Rhabditina</taxon>
        <taxon>Rhabditomorpha</taxon>
        <taxon>Rhabditoidea</taxon>
        <taxon>Rhabditidae</taxon>
        <taxon>Peloderinae</taxon>
        <taxon>Caenorhabditis</taxon>
    </lineage>
</organism>
<dbReference type="AlphaFoldDB" id="A0A2G5T3T8"/>
<gene>
    <name evidence="1" type="primary">Cnig_chr_X.g26585</name>
    <name evidence="1" type="ORF">B9Z55_026585</name>
</gene>
<protein>
    <submittedName>
        <fullName evidence="1">Uncharacterized protein</fullName>
    </submittedName>
</protein>
<dbReference type="EMBL" id="PDUG01000006">
    <property type="protein sequence ID" value="PIC21920.1"/>
    <property type="molecule type" value="Genomic_DNA"/>
</dbReference>
<proteinExistence type="predicted"/>
<evidence type="ECO:0000313" key="2">
    <source>
        <dbReference type="Proteomes" id="UP000230233"/>
    </source>
</evidence>
<accession>A0A2G5T3T8</accession>
<keyword evidence="2" id="KW-1185">Reference proteome</keyword>
<dbReference type="Proteomes" id="UP000230233">
    <property type="component" value="Chromosome X"/>
</dbReference>
<sequence length="112" mass="12579">MFCRDMCSSILFTIYVNIQGWEKHGFCRRGKKTPTFFGFPVEAAAVFFQRVNRNANYSAAAVVFWAVVGQIPLGIFPEGGQTALKRWQKKAQKLAGFASGSPEKFYLRLGFA</sequence>
<comment type="caution">
    <text evidence="1">The sequence shown here is derived from an EMBL/GenBank/DDBJ whole genome shotgun (WGS) entry which is preliminary data.</text>
</comment>
<evidence type="ECO:0000313" key="1">
    <source>
        <dbReference type="EMBL" id="PIC21920.1"/>
    </source>
</evidence>